<feature type="compositionally biased region" description="Polar residues" evidence="1">
    <location>
        <begin position="100"/>
        <end position="113"/>
    </location>
</feature>
<keyword evidence="3" id="KW-1185">Reference proteome</keyword>
<proteinExistence type="predicted"/>
<feature type="region of interest" description="Disordered" evidence="1">
    <location>
        <begin position="226"/>
        <end position="254"/>
    </location>
</feature>
<sequence>MTEYDFSPEGYRRHMEKQEVVRRWTENTGRYRPADPYVPATPAVHAARALKQTGEYRSSDSGSYRDGYRSDREYSRERNGSSGNKKHRSRSVGESKHSRSNSYSYTPQYSSPVGYQAPVIPGPFPQSYPQHPQPKRSATMPMPPPPPVPPMPSPPRRSMTTTTSTPPGYGYYYPTRGEPLMIPQGGIAILPPGAITPKMISPPLDTEQVEVFVAIQVGEYLLSEGAHAQSPRHGAGASEAEEEQVVQAWTWGEE</sequence>
<feature type="region of interest" description="Disordered" evidence="1">
    <location>
        <begin position="49"/>
        <end position="168"/>
    </location>
</feature>
<organism evidence="2 3">
    <name type="scientific">Marasmius crinis-equi</name>
    <dbReference type="NCBI Taxonomy" id="585013"/>
    <lineage>
        <taxon>Eukaryota</taxon>
        <taxon>Fungi</taxon>
        <taxon>Dikarya</taxon>
        <taxon>Basidiomycota</taxon>
        <taxon>Agaricomycotina</taxon>
        <taxon>Agaricomycetes</taxon>
        <taxon>Agaricomycetidae</taxon>
        <taxon>Agaricales</taxon>
        <taxon>Marasmiineae</taxon>
        <taxon>Marasmiaceae</taxon>
        <taxon>Marasmius</taxon>
    </lineage>
</organism>
<name>A0ABR3F1X8_9AGAR</name>
<evidence type="ECO:0000313" key="3">
    <source>
        <dbReference type="Proteomes" id="UP001465976"/>
    </source>
</evidence>
<feature type="compositionally biased region" description="Basic and acidic residues" evidence="1">
    <location>
        <begin position="66"/>
        <end position="79"/>
    </location>
</feature>
<dbReference type="Proteomes" id="UP001465976">
    <property type="component" value="Unassembled WGS sequence"/>
</dbReference>
<comment type="caution">
    <text evidence="2">The sequence shown here is derived from an EMBL/GenBank/DDBJ whole genome shotgun (WGS) entry which is preliminary data.</text>
</comment>
<feature type="compositionally biased region" description="Low complexity" evidence="1">
    <location>
        <begin position="156"/>
        <end position="168"/>
    </location>
</feature>
<evidence type="ECO:0000313" key="2">
    <source>
        <dbReference type="EMBL" id="KAL0569212.1"/>
    </source>
</evidence>
<evidence type="ECO:0000256" key="1">
    <source>
        <dbReference type="SAM" id="MobiDB-lite"/>
    </source>
</evidence>
<reference evidence="2 3" key="1">
    <citation type="submission" date="2024-02" db="EMBL/GenBank/DDBJ databases">
        <title>A draft genome for the cacao thread blight pathogen Marasmius crinis-equi.</title>
        <authorList>
            <person name="Cohen S.P."/>
            <person name="Baruah I.K."/>
            <person name="Amoako-Attah I."/>
            <person name="Bukari Y."/>
            <person name="Meinhardt L.W."/>
            <person name="Bailey B.A."/>
        </authorList>
    </citation>
    <scope>NUCLEOTIDE SEQUENCE [LARGE SCALE GENOMIC DNA]</scope>
    <source>
        <strain evidence="2 3">GH-76</strain>
    </source>
</reference>
<protein>
    <submittedName>
        <fullName evidence="2">Uncharacterized protein</fullName>
    </submittedName>
</protein>
<gene>
    <name evidence="2" type="ORF">V5O48_012759</name>
</gene>
<dbReference type="EMBL" id="JBAHYK010001168">
    <property type="protein sequence ID" value="KAL0569212.1"/>
    <property type="molecule type" value="Genomic_DNA"/>
</dbReference>
<accession>A0ABR3F1X8</accession>
<feature type="compositionally biased region" description="Pro residues" evidence="1">
    <location>
        <begin position="141"/>
        <end position="155"/>
    </location>
</feature>